<name>A0A0Q0RRT3_9ARCH</name>
<dbReference type="InterPro" id="IPR022689">
    <property type="entry name" value="Iron_dep_repressor"/>
</dbReference>
<dbReference type="Gene3D" id="1.10.10.10">
    <property type="entry name" value="Winged helix-like DNA-binding domain superfamily/Winged helix DNA-binding domain"/>
    <property type="match status" value="1"/>
</dbReference>
<dbReference type="InterPro" id="IPR036421">
    <property type="entry name" value="Fe_dep_repressor_sf"/>
</dbReference>
<keyword evidence="3" id="KW-0238">DNA-binding</keyword>
<dbReference type="EMBL" id="LKBH01000187">
    <property type="protein sequence ID" value="KQB35082.1"/>
    <property type="molecule type" value="Genomic_DNA"/>
</dbReference>
<evidence type="ECO:0000313" key="7">
    <source>
        <dbReference type="EMBL" id="KQB35082.1"/>
    </source>
</evidence>
<dbReference type="RefSeq" id="WP_048101435.1">
    <property type="nucleotide sequence ID" value="NZ_LKBH01000187.1"/>
</dbReference>
<proteinExistence type="inferred from homology"/>
<dbReference type="SUPFAM" id="SSF46785">
    <property type="entry name" value="Winged helix' DNA-binding domain"/>
    <property type="match status" value="1"/>
</dbReference>
<dbReference type="Pfam" id="PF01325">
    <property type="entry name" value="Fe_dep_repress"/>
    <property type="match status" value="1"/>
</dbReference>
<comment type="similarity">
    <text evidence="1">Belongs to the DtxR/MntR family.</text>
</comment>
<dbReference type="SUPFAM" id="SSF47979">
    <property type="entry name" value="Iron-dependent repressor protein, dimerization domain"/>
    <property type="match status" value="1"/>
</dbReference>
<dbReference type="InterPro" id="IPR050536">
    <property type="entry name" value="DtxR_MntR_Metal-Reg"/>
</dbReference>
<evidence type="ECO:0000256" key="3">
    <source>
        <dbReference type="ARBA" id="ARBA00023125"/>
    </source>
</evidence>
<evidence type="ECO:0000313" key="8">
    <source>
        <dbReference type="Proteomes" id="UP000050301"/>
    </source>
</evidence>
<keyword evidence="4" id="KW-0804">Transcription</keyword>
<dbReference type="InterPro" id="IPR038157">
    <property type="entry name" value="FeoA_core_dom"/>
</dbReference>
<dbReference type="GeneID" id="84222580"/>
<dbReference type="PANTHER" id="PTHR33238">
    <property type="entry name" value="IRON (METAL) DEPENDENT REPRESSOR, DTXR FAMILY"/>
    <property type="match status" value="1"/>
</dbReference>
<evidence type="ECO:0000256" key="1">
    <source>
        <dbReference type="ARBA" id="ARBA00007871"/>
    </source>
</evidence>
<keyword evidence="8" id="KW-1185">Reference proteome</keyword>
<dbReference type="GO" id="GO:0046983">
    <property type="term" value="F:protein dimerization activity"/>
    <property type="evidence" value="ECO:0007669"/>
    <property type="project" value="InterPro"/>
</dbReference>
<dbReference type="InterPro" id="IPR022687">
    <property type="entry name" value="HTH_DTXR"/>
</dbReference>
<evidence type="ECO:0000256" key="2">
    <source>
        <dbReference type="ARBA" id="ARBA00023015"/>
    </source>
</evidence>
<dbReference type="InParanoid" id="A0A0Q0RRT3"/>
<protein>
    <submittedName>
        <fullName evidence="7">Iron-dependent repressor</fullName>
    </submittedName>
</protein>
<dbReference type="PANTHER" id="PTHR33238:SF7">
    <property type="entry name" value="IRON-DEPENDENT TRANSCRIPTIONAL REGULATOR"/>
    <property type="match status" value="1"/>
</dbReference>
<sequence>MDFRNNEEDYIKTIYTLIEAFGSANEIGISSDLNVSMPTVSEYLNKLEAKNIIKKFNRKIYLTTYGLDLAAPIMSRHRISEVFAVKMLDVPWEESHDAVMDIEHSIDDLHFNKLRKNLGNPDRCPHGNPINIKENPNIMEFSINQVPEGRYKLSRIIYEENNLLKKFADASILPGQNLTFYRDGRSIVISGNNEFKIPEKLAGSFRLVTSYE</sequence>
<gene>
    <name evidence="7" type="ORF">AOG55_07960</name>
</gene>
<dbReference type="GO" id="GO:0003677">
    <property type="term" value="F:DNA binding"/>
    <property type="evidence" value="ECO:0007669"/>
    <property type="project" value="UniProtKB-KW"/>
</dbReference>
<organism evidence="7 8">
    <name type="scientific">Acidiplasma cupricumulans</name>
    <dbReference type="NCBI Taxonomy" id="312540"/>
    <lineage>
        <taxon>Archaea</taxon>
        <taxon>Methanobacteriati</taxon>
        <taxon>Thermoplasmatota</taxon>
        <taxon>Thermoplasmata</taxon>
        <taxon>Thermoplasmatales</taxon>
        <taxon>Ferroplasmaceae</taxon>
        <taxon>Acidiplasma</taxon>
    </lineage>
</organism>
<keyword evidence="2" id="KW-0805">Transcription regulation</keyword>
<evidence type="ECO:0000259" key="6">
    <source>
        <dbReference type="Pfam" id="PF02742"/>
    </source>
</evidence>
<dbReference type="InterPro" id="IPR036390">
    <property type="entry name" value="WH_DNA-bd_sf"/>
</dbReference>
<dbReference type="InterPro" id="IPR036388">
    <property type="entry name" value="WH-like_DNA-bd_sf"/>
</dbReference>
<dbReference type="Pfam" id="PF02742">
    <property type="entry name" value="Fe_dep_repr_C"/>
    <property type="match status" value="1"/>
</dbReference>
<accession>A0A0Q0RRT3</accession>
<feature type="domain" description="HTH dtxR-type" evidence="5">
    <location>
        <begin position="3"/>
        <end position="50"/>
    </location>
</feature>
<comment type="caution">
    <text evidence="7">The sequence shown here is derived from an EMBL/GenBank/DDBJ whole genome shotgun (WGS) entry which is preliminary data.</text>
</comment>
<dbReference type="SMART" id="SM00529">
    <property type="entry name" value="HTH_DTXR"/>
    <property type="match status" value="1"/>
</dbReference>
<reference evidence="7 8" key="1">
    <citation type="submission" date="2015-09" db="EMBL/GenBank/DDBJ databases">
        <title>Heavy metals and arsenic resistance mechanisms in polyextremophilic archaea of the family Ferroplasmaceae.</title>
        <authorList>
            <person name="Bulaev A.G."/>
            <person name="Kanygina A.V."/>
        </authorList>
    </citation>
    <scope>NUCLEOTIDE SEQUENCE [LARGE SCALE GENOMIC DNA]</scope>
    <source>
        <strain evidence="7 8">BH2</strain>
    </source>
</reference>
<dbReference type="Proteomes" id="UP000050301">
    <property type="component" value="Unassembled WGS sequence"/>
</dbReference>
<dbReference type="InterPro" id="IPR001367">
    <property type="entry name" value="Fe_dep_repressor"/>
</dbReference>
<dbReference type="AlphaFoldDB" id="A0A0Q0RRT3"/>
<dbReference type="GO" id="GO:0003700">
    <property type="term" value="F:DNA-binding transcription factor activity"/>
    <property type="evidence" value="ECO:0007669"/>
    <property type="project" value="InterPro"/>
</dbReference>
<evidence type="ECO:0000256" key="4">
    <source>
        <dbReference type="ARBA" id="ARBA00023163"/>
    </source>
</evidence>
<feature type="domain" description="Iron dependent repressor metal binding and dimerisation" evidence="6">
    <location>
        <begin position="63"/>
        <end position="130"/>
    </location>
</feature>
<dbReference type="Gene3D" id="2.30.30.90">
    <property type="match status" value="1"/>
</dbReference>
<dbReference type="GO" id="GO:0046914">
    <property type="term" value="F:transition metal ion binding"/>
    <property type="evidence" value="ECO:0007669"/>
    <property type="project" value="InterPro"/>
</dbReference>
<evidence type="ECO:0000259" key="5">
    <source>
        <dbReference type="Pfam" id="PF01325"/>
    </source>
</evidence>